<dbReference type="EC" id="1.4.3.20" evidence="3"/>
<keyword evidence="4" id="KW-1185">Reference proteome</keyword>
<dbReference type="RefSeq" id="WP_162271268.1">
    <property type="nucleotide sequence ID" value="NZ_CP015136.1"/>
</dbReference>
<name>A0A143PGX1_LUTPR</name>
<proteinExistence type="predicted"/>
<dbReference type="Proteomes" id="UP000076079">
    <property type="component" value="Chromosome"/>
</dbReference>
<reference evidence="3 4" key="1">
    <citation type="journal article" date="2016" name="Genome Announc.">
        <title>First Complete Genome Sequence of a Subdivision 6 Acidobacterium Strain.</title>
        <authorList>
            <person name="Huang S."/>
            <person name="Vieira S."/>
            <person name="Bunk B."/>
            <person name="Riedel T."/>
            <person name="Sproer C."/>
            <person name="Overmann J."/>
        </authorList>
    </citation>
    <scope>NUCLEOTIDE SEQUENCE [LARGE SCALE GENOMIC DNA]</scope>
    <source>
        <strain evidence="4">DSM 100886 HEG_-6_39</strain>
    </source>
</reference>
<protein>
    <submittedName>
        <fullName evidence="3">L-lysine 6-oxidase</fullName>
        <ecNumber evidence="3">1.4.3.20</ecNumber>
    </submittedName>
</protein>
<organism evidence="3 4">
    <name type="scientific">Luteitalea pratensis</name>
    <dbReference type="NCBI Taxonomy" id="1855912"/>
    <lineage>
        <taxon>Bacteria</taxon>
        <taxon>Pseudomonadati</taxon>
        <taxon>Acidobacteriota</taxon>
        <taxon>Vicinamibacteria</taxon>
        <taxon>Vicinamibacterales</taxon>
        <taxon>Vicinamibacteraceae</taxon>
        <taxon>Luteitalea</taxon>
    </lineage>
</organism>
<dbReference type="EMBL" id="CP015136">
    <property type="protein sequence ID" value="AMY07014.1"/>
    <property type="molecule type" value="Genomic_DNA"/>
</dbReference>
<evidence type="ECO:0000313" key="4">
    <source>
        <dbReference type="Proteomes" id="UP000076079"/>
    </source>
</evidence>
<dbReference type="PATRIC" id="fig|1813736.3.peg.189"/>
<dbReference type="Pfam" id="PF17990">
    <property type="entry name" value="LodA_N"/>
    <property type="match status" value="1"/>
</dbReference>
<evidence type="ECO:0000313" key="3">
    <source>
        <dbReference type="EMBL" id="AMY07014.1"/>
    </source>
</evidence>
<dbReference type="Pfam" id="PF18417">
    <property type="entry name" value="LodA_C"/>
    <property type="match status" value="1"/>
</dbReference>
<dbReference type="InterPro" id="IPR041173">
    <property type="entry name" value="LodA_C"/>
</dbReference>
<gene>
    <name evidence="3" type="primary">lodA_1</name>
    <name evidence="3" type="ORF">LuPra_00178</name>
</gene>
<feature type="domain" description="L-lysine epsilon oxidase C-terminal" evidence="2">
    <location>
        <begin position="313"/>
        <end position="418"/>
    </location>
</feature>
<feature type="domain" description="L-Lysine epsilon oxidase N-terminal" evidence="1">
    <location>
        <begin position="6"/>
        <end position="214"/>
    </location>
</feature>
<dbReference type="InterPro" id="IPR041168">
    <property type="entry name" value="LodA_N"/>
</dbReference>
<dbReference type="AlphaFoldDB" id="A0A143PGX1"/>
<accession>A0A143PGX1</accession>
<dbReference type="STRING" id="1855912.LuPra_00178"/>
<sequence>MSYAVFPPIGIARIGNSATDFFVGPERPDSLGVEPLPDGTEREVESTKDAQHRVKRQAARFQVFEVDAAGLERPAVLPDGASVRWTVRLVNKKDAVVRPGSPPSQPTRPVLAAGAEDRVIDSGNVSVDAVGAASLDGTYRSTPVHLGDVRVDASQRLLVLGGTGRAASPTNAPIGGSFYNNPGWFDDLSDGPVSAEVVLEDGTVHAAEPAWVIVAPPDFAPGCGGVVTLYDVLLQVGVDLGQVVVPAPPNFWRDVQPMIHRASTLQWVTNDATWPLVSTDWAALSDPSPSAATLRAENAEFVRSAEALLHQTELRDWQRQCLSAWEAGDFDPTPPGEADSSAQLTRAALDGTVGQGFFPGIEAGIIVTDPQLYLQPFQFRFDHAAVKAGDLTALMALPWQADFLKCNSGWWPAQRPDVAPQAGGARPPWLRPSMNHARLVRDVMRLGVITPVAGSDSQVEVGRDPTL</sequence>
<reference evidence="4" key="2">
    <citation type="submission" date="2016-04" db="EMBL/GenBank/DDBJ databases">
        <title>First Complete Genome Sequence of a Subdivision 6 Acidobacterium.</title>
        <authorList>
            <person name="Huang S."/>
            <person name="Vieira S."/>
            <person name="Bunk B."/>
            <person name="Riedel T."/>
            <person name="Sproeer C."/>
            <person name="Overmann J."/>
        </authorList>
    </citation>
    <scope>NUCLEOTIDE SEQUENCE [LARGE SCALE GENOMIC DNA]</scope>
    <source>
        <strain evidence="4">DSM 100886 HEG_-6_39</strain>
    </source>
</reference>
<dbReference type="KEGG" id="abac:LuPra_00178"/>
<evidence type="ECO:0000259" key="2">
    <source>
        <dbReference type="Pfam" id="PF18417"/>
    </source>
</evidence>
<keyword evidence="3" id="KW-0560">Oxidoreductase</keyword>
<dbReference type="GO" id="GO:0033736">
    <property type="term" value="F:L-lysine 6-oxidase activity"/>
    <property type="evidence" value="ECO:0007669"/>
    <property type="project" value="UniProtKB-EC"/>
</dbReference>
<evidence type="ECO:0000259" key="1">
    <source>
        <dbReference type="Pfam" id="PF17990"/>
    </source>
</evidence>